<dbReference type="Proteomes" id="UP000576393">
    <property type="component" value="Unassembled WGS sequence"/>
</dbReference>
<dbReference type="RefSeq" id="WP_179827321.1">
    <property type="nucleotide sequence ID" value="NZ_JACCCO010000003.1"/>
</dbReference>
<sequence length="56" mass="5582">MRIMPERRPAVTDAAPAARVSVTRRPGGQAGTRVARRPGGQAVQIGGDAATAGGAS</sequence>
<name>A0A852V6C3_9ACTN</name>
<evidence type="ECO:0000313" key="2">
    <source>
        <dbReference type="Proteomes" id="UP000576393"/>
    </source>
</evidence>
<comment type="caution">
    <text evidence="1">The sequence shown here is derived from an EMBL/GenBank/DDBJ whole genome shotgun (WGS) entry which is preliminary data.</text>
</comment>
<reference evidence="1 2" key="1">
    <citation type="submission" date="2020-07" db="EMBL/GenBank/DDBJ databases">
        <title>Sequencing the genomes of 1000 actinobacteria strains.</title>
        <authorList>
            <person name="Klenk H.-P."/>
        </authorList>
    </citation>
    <scope>NUCLEOTIDE SEQUENCE [LARGE SCALE GENOMIC DNA]</scope>
    <source>
        <strain evidence="1 2">DSM 45763</strain>
    </source>
</reference>
<evidence type="ECO:0000313" key="1">
    <source>
        <dbReference type="EMBL" id="NYF43686.1"/>
    </source>
</evidence>
<accession>A0A852V6C3</accession>
<protein>
    <submittedName>
        <fullName evidence="1">Uncharacterized protein</fullName>
    </submittedName>
</protein>
<organism evidence="1 2">
    <name type="scientific">Streptosporangium sandarakinum</name>
    <dbReference type="NCBI Taxonomy" id="1260955"/>
    <lineage>
        <taxon>Bacteria</taxon>
        <taxon>Bacillati</taxon>
        <taxon>Actinomycetota</taxon>
        <taxon>Actinomycetes</taxon>
        <taxon>Streptosporangiales</taxon>
        <taxon>Streptosporangiaceae</taxon>
        <taxon>Streptosporangium</taxon>
    </lineage>
</organism>
<dbReference type="AlphaFoldDB" id="A0A852V6C3"/>
<keyword evidence="2" id="KW-1185">Reference proteome</keyword>
<gene>
    <name evidence="1" type="ORF">HDA43_005913</name>
</gene>
<dbReference type="EMBL" id="JACCCO010000003">
    <property type="protein sequence ID" value="NYF43686.1"/>
    <property type="molecule type" value="Genomic_DNA"/>
</dbReference>
<proteinExistence type="predicted"/>